<dbReference type="Pfam" id="PF00050">
    <property type="entry name" value="Kazal_1"/>
    <property type="match status" value="1"/>
</dbReference>
<feature type="domain" description="Kazal-like" evidence="5">
    <location>
        <begin position="73"/>
        <end position="130"/>
    </location>
</feature>
<dbReference type="KEGG" id="ccin:107270013"/>
<gene>
    <name evidence="7" type="primary">LOC107270013</name>
</gene>
<evidence type="ECO:0000256" key="1">
    <source>
        <dbReference type="ARBA" id="ARBA00004613"/>
    </source>
</evidence>
<feature type="domain" description="Kazal-like" evidence="5">
    <location>
        <begin position="295"/>
        <end position="354"/>
    </location>
</feature>
<dbReference type="Proteomes" id="UP000694920">
    <property type="component" value="Unplaced"/>
</dbReference>
<feature type="signal peptide" evidence="4">
    <location>
        <begin position="1"/>
        <end position="21"/>
    </location>
</feature>
<dbReference type="CDD" id="cd00104">
    <property type="entry name" value="KAZAL_FS"/>
    <property type="match status" value="3"/>
</dbReference>
<dbReference type="PANTHER" id="PTHR21179:SF0">
    <property type="entry name" value="SERINE PROTEASE INHIBITOR KAZAL-TYPE 4"/>
    <property type="match status" value="1"/>
</dbReference>
<dbReference type="RefSeq" id="XP_015600095.1">
    <property type="nucleotide sequence ID" value="XM_015744609.2"/>
</dbReference>
<keyword evidence="2" id="KW-0964">Secreted</keyword>
<comment type="subcellular location">
    <subcellularLocation>
        <location evidence="1">Secreted</location>
    </subcellularLocation>
</comment>
<organism evidence="6 7">
    <name type="scientific">Cephus cinctus</name>
    <name type="common">Wheat stem sawfly</name>
    <dbReference type="NCBI Taxonomy" id="211228"/>
    <lineage>
        <taxon>Eukaryota</taxon>
        <taxon>Metazoa</taxon>
        <taxon>Ecdysozoa</taxon>
        <taxon>Arthropoda</taxon>
        <taxon>Hexapoda</taxon>
        <taxon>Insecta</taxon>
        <taxon>Pterygota</taxon>
        <taxon>Neoptera</taxon>
        <taxon>Endopterygota</taxon>
        <taxon>Hymenoptera</taxon>
        <taxon>Cephoidea</taxon>
        <taxon>Cephidae</taxon>
        <taxon>Cephus</taxon>
    </lineage>
</organism>
<dbReference type="InterPro" id="IPR036058">
    <property type="entry name" value="Kazal_dom_sf"/>
</dbReference>
<keyword evidence="7" id="KW-0646">Protease inhibitor</keyword>
<name>A0AAJ7FN56_CEPCN</name>
<dbReference type="Gene3D" id="3.30.60.30">
    <property type="match status" value="5"/>
</dbReference>
<dbReference type="PROSITE" id="PS51465">
    <property type="entry name" value="KAZAL_2"/>
    <property type="match status" value="3"/>
</dbReference>
<protein>
    <submittedName>
        <fullName evidence="7">Serine protease inhibitor dipetalogastin</fullName>
    </submittedName>
</protein>
<dbReference type="PANTHER" id="PTHR21179">
    <property type="entry name" value="SERINE-TYPE ENDOPEPTIDASE INHIBITOR"/>
    <property type="match status" value="1"/>
</dbReference>
<sequence length="354" mass="39049">MNWMAIIILIVSILYSKKVLSQTANEDTLYEDCTIYNDSSIHGGEICGTDAVTYPNWVYLDCVNYKNLTNIATMHLGPCSSGDVNCILDPIYDPVCGSDSNTYSNYQVLLCNNYRESANVTVISNGECTTVDYCARNGINIDGQNRVCASNGLTYLNEAQVKCLQKYNASIKILHDSGCTVSHVYSMYGAGKTVCSIARQRYEWNPVCGSDLVTYPNPFIFLCYRSDLEVIFNGECNTDTMEACVTAHKNDTYVNGTLTNNDFTADDQVCGNDGHTYQSIYHLICNSYYNKYLSDVHEGPCTGPDDNPCGAATEVNSQNAVCGSDGFSYISPQALWCVKRSLKSDLTYVHDGPC</sequence>
<dbReference type="InterPro" id="IPR002350">
    <property type="entry name" value="Kazal_dom"/>
</dbReference>
<evidence type="ECO:0000259" key="5">
    <source>
        <dbReference type="PROSITE" id="PS51465"/>
    </source>
</evidence>
<reference evidence="7" key="1">
    <citation type="submission" date="2025-08" db="UniProtKB">
        <authorList>
            <consortium name="RefSeq"/>
        </authorList>
    </citation>
    <scope>IDENTIFICATION</scope>
</reference>
<feature type="chain" id="PRO_5042576876" evidence="4">
    <location>
        <begin position="22"/>
        <end position="354"/>
    </location>
</feature>
<dbReference type="SMART" id="SM00280">
    <property type="entry name" value="KAZAL"/>
    <property type="match status" value="5"/>
</dbReference>
<evidence type="ECO:0000256" key="3">
    <source>
        <dbReference type="ARBA" id="ARBA00023157"/>
    </source>
</evidence>
<keyword evidence="3" id="KW-1015">Disulfide bond</keyword>
<proteinExistence type="predicted"/>
<dbReference type="GO" id="GO:0005576">
    <property type="term" value="C:extracellular region"/>
    <property type="evidence" value="ECO:0007669"/>
    <property type="project" value="UniProtKB-SubCell"/>
</dbReference>
<dbReference type="AlphaFoldDB" id="A0AAJ7FN56"/>
<keyword evidence="4" id="KW-0732">Signal</keyword>
<dbReference type="Pfam" id="PF07648">
    <property type="entry name" value="Kazal_2"/>
    <property type="match status" value="5"/>
</dbReference>
<feature type="domain" description="Kazal-like" evidence="5">
    <location>
        <begin position="189"/>
        <end position="238"/>
    </location>
</feature>
<keyword evidence="7" id="KW-0722">Serine protease inhibitor</keyword>
<dbReference type="InterPro" id="IPR039932">
    <property type="entry name" value="Spink4-like"/>
</dbReference>
<keyword evidence="6" id="KW-1185">Reference proteome</keyword>
<evidence type="ECO:0000256" key="2">
    <source>
        <dbReference type="ARBA" id="ARBA00022525"/>
    </source>
</evidence>
<accession>A0AAJ7FN56</accession>
<dbReference type="GeneID" id="107270013"/>
<evidence type="ECO:0000313" key="7">
    <source>
        <dbReference type="RefSeq" id="XP_015600095.1"/>
    </source>
</evidence>
<dbReference type="GO" id="GO:0004867">
    <property type="term" value="F:serine-type endopeptidase inhibitor activity"/>
    <property type="evidence" value="ECO:0007669"/>
    <property type="project" value="UniProtKB-KW"/>
</dbReference>
<evidence type="ECO:0000313" key="6">
    <source>
        <dbReference type="Proteomes" id="UP000694920"/>
    </source>
</evidence>
<evidence type="ECO:0000256" key="4">
    <source>
        <dbReference type="SAM" id="SignalP"/>
    </source>
</evidence>
<dbReference type="SUPFAM" id="SSF100895">
    <property type="entry name" value="Kazal-type serine protease inhibitors"/>
    <property type="match status" value="5"/>
</dbReference>